<evidence type="ECO:0000313" key="13">
    <source>
        <dbReference type="EMBL" id="MBB3046213.1"/>
    </source>
</evidence>
<sequence length="58" mass="6641">MYFETVAELLAMDGHGPYVWAAYGITFATLVWLVAQPLVAKRRQLRELRGFLRRTEGA</sequence>
<dbReference type="GO" id="GO:0015886">
    <property type="term" value="P:heme transport"/>
    <property type="evidence" value="ECO:0007669"/>
    <property type="project" value="InterPro"/>
</dbReference>
<dbReference type="PANTHER" id="PTHR37531:SF1">
    <property type="entry name" value="HEME EXPORTER PROTEIN D"/>
    <property type="match status" value="1"/>
</dbReference>
<dbReference type="GO" id="GO:0017004">
    <property type="term" value="P:cytochrome complex assembly"/>
    <property type="evidence" value="ECO:0007669"/>
    <property type="project" value="UniProtKB-KW"/>
</dbReference>
<dbReference type="Pfam" id="PF04995">
    <property type="entry name" value="CcmD"/>
    <property type="match status" value="1"/>
</dbReference>
<proteinExistence type="inferred from homology"/>
<dbReference type="GO" id="GO:0005886">
    <property type="term" value="C:plasma membrane"/>
    <property type="evidence" value="ECO:0007669"/>
    <property type="project" value="UniProtKB-SubCell"/>
</dbReference>
<reference evidence="13 14" key="1">
    <citation type="submission" date="2020-08" db="EMBL/GenBank/DDBJ databases">
        <title>Genomic Encyclopedia of Type Strains, Phase III (KMG-III): the genomes of soil and plant-associated and newly described type strains.</title>
        <authorList>
            <person name="Whitman W."/>
        </authorList>
    </citation>
    <scope>NUCLEOTIDE SEQUENCE [LARGE SCALE GENOMIC DNA]</scope>
    <source>
        <strain evidence="13 14">CECT 8654</strain>
    </source>
</reference>
<keyword evidence="6 12" id="KW-1003">Cell membrane</keyword>
<dbReference type="AlphaFoldDB" id="A0A7W4W306"/>
<feature type="transmembrane region" description="Helical" evidence="12">
    <location>
        <begin position="20"/>
        <end position="39"/>
    </location>
</feature>
<comment type="subcellular location">
    <subcellularLocation>
        <location evidence="2 12">Cell inner membrane</location>
        <topology evidence="2 12">Single-pass membrane protein</topology>
    </subcellularLocation>
</comment>
<keyword evidence="11 12" id="KW-0472">Membrane</keyword>
<evidence type="ECO:0000256" key="9">
    <source>
        <dbReference type="ARBA" id="ARBA00022748"/>
    </source>
</evidence>
<evidence type="ECO:0000256" key="5">
    <source>
        <dbReference type="ARBA" id="ARBA00022448"/>
    </source>
</evidence>
<dbReference type="NCBIfam" id="TIGR03141">
    <property type="entry name" value="cytochro_ccmD"/>
    <property type="match status" value="1"/>
</dbReference>
<organism evidence="13 14">
    <name type="scientific">Litorivivens lipolytica</name>
    <dbReference type="NCBI Taxonomy" id="1524264"/>
    <lineage>
        <taxon>Bacteria</taxon>
        <taxon>Pseudomonadati</taxon>
        <taxon>Pseudomonadota</taxon>
        <taxon>Gammaproteobacteria</taxon>
        <taxon>Litorivivens</taxon>
    </lineage>
</organism>
<gene>
    <name evidence="13" type="ORF">FHR99_000449</name>
</gene>
<accession>A0A7W4W306</accession>
<evidence type="ECO:0000256" key="6">
    <source>
        <dbReference type="ARBA" id="ARBA00022475"/>
    </source>
</evidence>
<keyword evidence="14" id="KW-1185">Reference proteome</keyword>
<evidence type="ECO:0000256" key="4">
    <source>
        <dbReference type="ARBA" id="ARBA00016461"/>
    </source>
</evidence>
<evidence type="ECO:0000256" key="10">
    <source>
        <dbReference type="ARBA" id="ARBA00022989"/>
    </source>
</evidence>
<evidence type="ECO:0000256" key="1">
    <source>
        <dbReference type="ARBA" id="ARBA00002442"/>
    </source>
</evidence>
<keyword evidence="10 12" id="KW-1133">Transmembrane helix</keyword>
<comment type="similarity">
    <text evidence="3 12">Belongs to the CcmD/CycX/HelD family.</text>
</comment>
<keyword evidence="7 12" id="KW-0997">Cell inner membrane</keyword>
<evidence type="ECO:0000256" key="3">
    <source>
        <dbReference type="ARBA" id="ARBA00008741"/>
    </source>
</evidence>
<dbReference type="Proteomes" id="UP000537130">
    <property type="component" value="Unassembled WGS sequence"/>
</dbReference>
<protein>
    <recommendedName>
        <fullName evidence="4 12">Heme exporter protein D</fullName>
    </recommendedName>
</protein>
<keyword evidence="9 12" id="KW-0201">Cytochrome c-type biogenesis</keyword>
<evidence type="ECO:0000313" key="14">
    <source>
        <dbReference type="Proteomes" id="UP000537130"/>
    </source>
</evidence>
<dbReference type="EMBL" id="JACHWY010000001">
    <property type="protein sequence ID" value="MBB3046213.1"/>
    <property type="molecule type" value="Genomic_DNA"/>
</dbReference>
<comment type="caution">
    <text evidence="13">The sequence shown here is derived from an EMBL/GenBank/DDBJ whole genome shotgun (WGS) entry which is preliminary data.</text>
</comment>
<dbReference type="RefSeq" id="WP_183408908.1">
    <property type="nucleotide sequence ID" value="NZ_JACHWY010000001.1"/>
</dbReference>
<evidence type="ECO:0000256" key="2">
    <source>
        <dbReference type="ARBA" id="ARBA00004377"/>
    </source>
</evidence>
<dbReference type="GO" id="GO:1903607">
    <property type="term" value="P:cytochrome c biosynthetic process"/>
    <property type="evidence" value="ECO:0007669"/>
    <property type="project" value="TreeGrafter"/>
</dbReference>
<evidence type="ECO:0000256" key="7">
    <source>
        <dbReference type="ARBA" id="ARBA00022519"/>
    </source>
</evidence>
<keyword evidence="5 12" id="KW-0813">Transport</keyword>
<dbReference type="PANTHER" id="PTHR37531">
    <property type="entry name" value="HEME EXPORTER PROTEIN D"/>
    <property type="match status" value="1"/>
</dbReference>
<evidence type="ECO:0000256" key="8">
    <source>
        <dbReference type="ARBA" id="ARBA00022692"/>
    </source>
</evidence>
<evidence type="ECO:0000256" key="11">
    <source>
        <dbReference type="ARBA" id="ARBA00023136"/>
    </source>
</evidence>
<dbReference type="InterPro" id="IPR052075">
    <property type="entry name" value="Heme_exporter_D"/>
</dbReference>
<keyword evidence="8 12" id="KW-0812">Transmembrane</keyword>
<comment type="function">
    <text evidence="1 12">Required for the export of heme to the periplasm for the biogenesis of c-type cytochromes.</text>
</comment>
<evidence type="ECO:0000256" key="12">
    <source>
        <dbReference type="RuleBase" id="RU363101"/>
    </source>
</evidence>
<dbReference type="InterPro" id="IPR007078">
    <property type="entry name" value="Haem_export_protD_CcmD"/>
</dbReference>
<name>A0A7W4W306_9GAMM</name>